<evidence type="ECO:0000256" key="3">
    <source>
        <dbReference type="SAM" id="SignalP"/>
    </source>
</evidence>
<evidence type="ECO:0000313" key="6">
    <source>
        <dbReference type="Proteomes" id="UP000307000"/>
    </source>
</evidence>
<evidence type="ECO:0000259" key="4">
    <source>
        <dbReference type="SMART" id="SM00854"/>
    </source>
</evidence>
<dbReference type="SMART" id="SM00854">
    <property type="entry name" value="PGA_cap"/>
    <property type="match status" value="1"/>
</dbReference>
<dbReference type="Pfam" id="PF09587">
    <property type="entry name" value="PGA_cap"/>
    <property type="match status" value="1"/>
</dbReference>
<keyword evidence="6" id="KW-1185">Reference proteome</keyword>
<dbReference type="InterPro" id="IPR019079">
    <property type="entry name" value="Capsule_synth_CapA"/>
</dbReference>
<comment type="similarity">
    <text evidence="1">Belongs to the CapA family.</text>
</comment>
<dbReference type="EMBL" id="CP034412">
    <property type="protein sequence ID" value="QCY47251.1"/>
    <property type="molecule type" value="Genomic_DNA"/>
</dbReference>
<keyword evidence="3" id="KW-0732">Signal</keyword>
<proteinExistence type="inferred from homology"/>
<dbReference type="InterPro" id="IPR052169">
    <property type="entry name" value="CW_Biosynth-Accessory"/>
</dbReference>
<evidence type="ECO:0000256" key="2">
    <source>
        <dbReference type="SAM" id="MobiDB-lite"/>
    </source>
</evidence>
<feature type="region of interest" description="Disordered" evidence="2">
    <location>
        <begin position="25"/>
        <end position="57"/>
    </location>
</feature>
<evidence type="ECO:0000313" key="5">
    <source>
        <dbReference type="EMBL" id="QCY47251.1"/>
    </source>
</evidence>
<feature type="compositionally biased region" description="Low complexity" evidence="2">
    <location>
        <begin position="28"/>
        <end position="47"/>
    </location>
</feature>
<reference evidence="5 6" key="1">
    <citation type="submission" date="2018-12" db="EMBL/GenBank/DDBJ databases">
        <title>Complete Genome Sequence of Glutamicibacter creatinolyticus strain LGCM259,isolated from an abscess of a 12-year-old mare in Italy.</title>
        <authorList>
            <person name="Santos R.G."/>
            <person name="Silva A.L."/>
            <person name="Seyffert N."/>
            <person name="Castro T.L.P."/>
            <person name="Attili A.R."/>
            <person name="Rifici C."/>
            <person name="Mazzullo G."/>
            <person name="Brenig B."/>
            <person name="Venanzi F."/>
            <person name="Azevedo V."/>
        </authorList>
    </citation>
    <scope>NUCLEOTIDE SEQUENCE [LARGE SCALE GENOMIC DNA]</scope>
    <source>
        <strain evidence="5 6">LGCM 259</strain>
    </source>
</reference>
<dbReference type="RefSeq" id="WP_138926270.1">
    <property type="nucleotide sequence ID" value="NZ_CP034412.1"/>
</dbReference>
<feature type="chain" id="PRO_5038668641" evidence="3">
    <location>
        <begin position="22"/>
        <end position="389"/>
    </location>
</feature>
<name>A0A5B7WSZ1_9MICC</name>
<feature type="domain" description="Capsule synthesis protein CapA" evidence="4">
    <location>
        <begin position="60"/>
        <end position="300"/>
    </location>
</feature>
<dbReference type="PANTHER" id="PTHR33393">
    <property type="entry name" value="POLYGLUTAMINE SYNTHESIS ACCESSORY PROTEIN RV0574C-RELATED"/>
    <property type="match status" value="1"/>
</dbReference>
<organism evidence="5 6">
    <name type="scientific">Glutamicibacter creatinolyticus</name>
    <dbReference type="NCBI Taxonomy" id="162496"/>
    <lineage>
        <taxon>Bacteria</taxon>
        <taxon>Bacillati</taxon>
        <taxon>Actinomycetota</taxon>
        <taxon>Actinomycetes</taxon>
        <taxon>Micrococcales</taxon>
        <taxon>Micrococcaceae</taxon>
        <taxon>Glutamicibacter</taxon>
    </lineage>
</organism>
<dbReference type="PROSITE" id="PS51257">
    <property type="entry name" value="PROKAR_LIPOPROTEIN"/>
    <property type="match status" value="1"/>
</dbReference>
<dbReference type="CDD" id="cd07381">
    <property type="entry name" value="MPP_CapA"/>
    <property type="match status" value="1"/>
</dbReference>
<dbReference type="AlphaFoldDB" id="A0A5B7WSZ1"/>
<sequence>MKLRALSLLAGAALLAGCATVPDPGTPAPSGAGTAPTPTTATGTPQETEPEPSAEPQSFSLALTGDVLLHPRLLREANTGGQKYDFSPLLGGLEPYIQDADAALCNLETPIGVPPYSGYPMFTVPAQIVTDLKQVGYDGCTTATNHTVDAGTAGVKRTIDTLEQAGMFSTGSYRTAAEAEAPPIMEVDGVKLGVIAGTYSLNGMSADTDWRVDTDISAASLIQRAKDAREAGAQVVVAAVHDGAEYTNRPTAEQRKLGRALAASGEFDFIYMHHTHSVLPIEKHKGTWIVYGLGNSVAKHATPTVLNREGISVKATFTRQQDDDWSVSEPAWVPHFLTEDPVRWCQVAEASRCVEDGQAEASRERSTKTVDAYGAFKDGLVPWEPAGTR</sequence>
<protein>
    <submittedName>
        <fullName evidence="5">Metallophosphatase</fullName>
    </submittedName>
</protein>
<dbReference type="InterPro" id="IPR029052">
    <property type="entry name" value="Metallo-depent_PP-like"/>
</dbReference>
<dbReference type="Gene3D" id="3.60.21.10">
    <property type="match status" value="1"/>
</dbReference>
<evidence type="ECO:0000256" key="1">
    <source>
        <dbReference type="ARBA" id="ARBA00005662"/>
    </source>
</evidence>
<feature type="signal peptide" evidence="3">
    <location>
        <begin position="1"/>
        <end position="21"/>
    </location>
</feature>
<dbReference type="KEGG" id="gcr:GcLGCM259_1520"/>
<dbReference type="Proteomes" id="UP000307000">
    <property type="component" value="Chromosome"/>
</dbReference>
<accession>A0A5B7WSZ1</accession>
<dbReference type="SUPFAM" id="SSF56300">
    <property type="entry name" value="Metallo-dependent phosphatases"/>
    <property type="match status" value="1"/>
</dbReference>
<gene>
    <name evidence="5" type="ORF">GcLGCM259_1520</name>
</gene>
<dbReference type="PANTHER" id="PTHR33393:SF13">
    <property type="entry name" value="PGA BIOSYNTHESIS PROTEIN CAPA"/>
    <property type="match status" value="1"/>
</dbReference>